<sequence>METTRRDILLGGLAAAAACAAPAAARAAKPSWFDGVATDHGVTYRRTNFAVVDPRWRRQLVRYRSAEPPGVVVVDTRNHFLYLVFENQTALRYGVGVGKEGFQWFGRARIDRKAVWPAWTPPAEMRRRNPKLPEHMPGGPDNPLGPRALYLAANGRDTGYRLHGTTDPSSIGRDASSGCIRLFPEDIIDLYQRCPVGAEVLVLPHIAARAAG</sequence>
<name>A0ABV7LDK5_9HYPH</name>
<comment type="caution">
    <text evidence="12">The sequence shown here is derived from an EMBL/GenBank/DDBJ whole genome shotgun (WGS) entry which is preliminary data.</text>
</comment>
<accession>A0ABV7LDK5</accession>
<dbReference type="InterPro" id="IPR038063">
    <property type="entry name" value="Transpep_catalytic_dom"/>
</dbReference>
<evidence type="ECO:0000259" key="11">
    <source>
        <dbReference type="PROSITE" id="PS52029"/>
    </source>
</evidence>
<dbReference type="Gene3D" id="2.40.440.10">
    <property type="entry name" value="L,D-transpeptidase catalytic domain-like"/>
    <property type="match status" value="1"/>
</dbReference>
<dbReference type="CDD" id="cd16913">
    <property type="entry name" value="YkuD_like"/>
    <property type="match status" value="1"/>
</dbReference>
<dbReference type="PROSITE" id="PS52029">
    <property type="entry name" value="LD_TPASE"/>
    <property type="match status" value="1"/>
</dbReference>
<evidence type="ECO:0000256" key="2">
    <source>
        <dbReference type="ARBA" id="ARBA00005992"/>
    </source>
</evidence>
<evidence type="ECO:0000256" key="7">
    <source>
        <dbReference type="ARBA" id="ARBA00022984"/>
    </source>
</evidence>
<evidence type="ECO:0000256" key="3">
    <source>
        <dbReference type="ARBA" id="ARBA00022676"/>
    </source>
</evidence>
<organism evidence="12 13">
    <name type="scientific">Camelimonas abortus</name>
    <dbReference type="NCBI Taxonomy" id="1017184"/>
    <lineage>
        <taxon>Bacteria</taxon>
        <taxon>Pseudomonadati</taxon>
        <taxon>Pseudomonadota</taxon>
        <taxon>Alphaproteobacteria</taxon>
        <taxon>Hyphomicrobiales</taxon>
        <taxon>Chelatococcaceae</taxon>
        <taxon>Camelimonas</taxon>
    </lineage>
</organism>
<protein>
    <submittedName>
        <fullName evidence="12">L,D-transpeptidase</fullName>
        <ecNumber evidence="12">2.3.2.-</ecNumber>
    </submittedName>
</protein>
<evidence type="ECO:0000313" key="12">
    <source>
        <dbReference type="EMBL" id="MFC3265941.1"/>
    </source>
</evidence>
<keyword evidence="8 9" id="KW-0961">Cell wall biogenesis/degradation</keyword>
<dbReference type="Pfam" id="PF03734">
    <property type="entry name" value="YkuD"/>
    <property type="match status" value="1"/>
</dbReference>
<dbReference type="RefSeq" id="WP_376831273.1">
    <property type="nucleotide sequence ID" value="NZ_JBHLWR010000006.1"/>
</dbReference>
<evidence type="ECO:0000256" key="10">
    <source>
        <dbReference type="SAM" id="SignalP"/>
    </source>
</evidence>
<gene>
    <name evidence="12" type="ORF">ACFOEX_06190</name>
</gene>
<evidence type="ECO:0000256" key="6">
    <source>
        <dbReference type="ARBA" id="ARBA00022960"/>
    </source>
</evidence>
<dbReference type="SUPFAM" id="SSF141523">
    <property type="entry name" value="L,D-transpeptidase catalytic domain-like"/>
    <property type="match status" value="1"/>
</dbReference>
<feature type="chain" id="PRO_5046594961" evidence="10">
    <location>
        <begin position="28"/>
        <end position="212"/>
    </location>
</feature>
<evidence type="ECO:0000256" key="1">
    <source>
        <dbReference type="ARBA" id="ARBA00004752"/>
    </source>
</evidence>
<comment type="similarity">
    <text evidence="2">Belongs to the YkuD family.</text>
</comment>
<feature type="domain" description="L,D-TPase catalytic" evidence="11">
    <location>
        <begin position="70"/>
        <end position="203"/>
    </location>
</feature>
<keyword evidence="5" id="KW-0378">Hydrolase</keyword>
<dbReference type="PANTHER" id="PTHR30582:SF24">
    <property type="entry name" value="L,D-TRANSPEPTIDASE ERFK_SRFK-RELATED"/>
    <property type="match status" value="1"/>
</dbReference>
<keyword evidence="12" id="KW-0012">Acyltransferase</keyword>
<evidence type="ECO:0000256" key="9">
    <source>
        <dbReference type="PROSITE-ProRule" id="PRU01373"/>
    </source>
</evidence>
<dbReference type="Proteomes" id="UP001595536">
    <property type="component" value="Unassembled WGS sequence"/>
</dbReference>
<feature type="signal peptide" evidence="10">
    <location>
        <begin position="1"/>
        <end position="27"/>
    </location>
</feature>
<dbReference type="EC" id="2.3.2.-" evidence="12"/>
<dbReference type="EMBL" id="JBHRUV010000027">
    <property type="protein sequence ID" value="MFC3265941.1"/>
    <property type="molecule type" value="Genomic_DNA"/>
</dbReference>
<evidence type="ECO:0000256" key="4">
    <source>
        <dbReference type="ARBA" id="ARBA00022679"/>
    </source>
</evidence>
<evidence type="ECO:0000256" key="5">
    <source>
        <dbReference type="ARBA" id="ARBA00022801"/>
    </source>
</evidence>
<keyword evidence="7 9" id="KW-0573">Peptidoglycan synthesis</keyword>
<dbReference type="PANTHER" id="PTHR30582">
    <property type="entry name" value="L,D-TRANSPEPTIDASE"/>
    <property type="match status" value="1"/>
</dbReference>
<keyword evidence="4 12" id="KW-0808">Transferase</keyword>
<feature type="active site" description="Proton donor/acceptor" evidence="9">
    <location>
        <position position="163"/>
    </location>
</feature>
<evidence type="ECO:0000313" key="13">
    <source>
        <dbReference type="Proteomes" id="UP001595536"/>
    </source>
</evidence>
<reference evidence="13" key="1">
    <citation type="journal article" date="2019" name="Int. J. Syst. Evol. Microbiol.">
        <title>The Global Catalogue of Microorganisms (GCM) 10K type strain sequencing project: providing services to taxonomists for standard genome sequencing and annotation.</title>
        <authorList>
            <consortium name="The Broad Institute Genomics Platform"/>
            <consortium name="The Broad Institute Genome Sequencing Center for Infectious Disease"/>
            <person name="Wu L."/>
            <person name="Ma J."/>
        </authorList>
    </citation>
    <scope>NUCLEOTIDE SEQUENCE [LARGE SCALE GENOMIC DNA]</scope>
    <source>
        <strain evidence="13">CCM 7941</strain>
    </source>
</reference>
<keyword evidence="10" id="KW-0732">Signal</keyword>
<dbReference type="InterPro" id="IPR050979">
    <property type="entry name" value="LD-transpeptidase"/>
</dbReference>
<comment type="pathway">
    <text evidence="1 9">Cell wall biogenesis; peptidoglycan biosynthesis.</text>
</comment>
<dbReference type="GO" id="GO:0016746">
    <property type="term" value="F:acyltransferase activity"/>
    <property type="evidence" value="ECO:0007669"/>
    <property type="project" value="UniProtKB-KW"/>
</dbReference>
<dbReference type="PROSITE" id="PS51318">
    <property type="entry name" value="TAT"/>
    <property type="match status" value="1"/>
</dbReference>
<feature type="active site" description="Nucleophile" evidence="9">
    <location>
        <position position="179"/>
    </location>
</feature>
<evidence type="ECO:0000256" key="8">
    <source>
        <dbReference type="ARBA" id="ARBA00023316"/>
    </source>
</evidence>
<dbReference type="PROSITE" id="PS51257">
    <property type="entry name" value="PROKAR_LIPOPROTEIN"/>
    <property type="match status" value="1"/>
</dbReference>
<keyword evidence="3" id="KW-0328">Glycosyltransferase</keyword>
<keyword evidence="6 9" id="KW-0133">Cell shape</keyword>
<proteinExistence type="inferred from homology"/>
<dbReference type="InterPro" id="IPR005490">
    <property type="entry name" value="LD_TPept_cat_dom"/>
</dbReference>
<dbReference type="InterPro" id="IPR006311">
    <property type="entry name" value="TAT_signal"/>
</dbReference>
<keyword evidence="13" id="KW-1185">Reference proteome</keyword>